<dbReference type="InterPro" id="IPR027417">
    <property type="entry name" value="P-loop_NTPase"/>
</dbReference>
<sequence>MKELKQITLVQFYLHEKADLPVDGSVAFLGPNGCGKSSTLDAIQIAMLGGNQRYAHYNAQSVSSKKARKISGYCLGLLRNPEDDSEVIGRARDAARTYIVLVFDDGKPGGVLSAGLCIEAELGRDDHDVKGLFVLPGQHITANDCVVIEGEDERPIEFAEFRHNARQRSDKLGRTPTFTDKSGEYVSELLYALNGQRMPDPTRFMSSFVKSMTLKNVDSVDQFIRDYVVEPNPVDIETFQKQVDQFIKLRDLVTETKEKIGQLMVIVKDYEAARRHQVKIANLEAIKAIFEVEQISEMLDRIEESIEQLAETKDIADQKSESSRHERDVAQERMTTYKGLLEADETEQVRLRLQNEIESAEKLIKAYENPLRHRFNNILIATRALLEKGELSQNKSQLKRVQERFEQAGSESMEAMHKVMNEMESHLKKLLDVAAPRQRFLTVQLESKKVEFESTKGRIQAAKRTGRLLDGPAAALNNLLSENGIDSTPMSALVKVQNPQWAPVIESYLGSDREALVVPEHQIESAIKLMRVARQNGYQLVGAGIIQPRHLNDVNPDYLSDDHILGLFETDNDVVHRFLAHKFGSMRQAVTESELTQFKRALTVDGTLTQGGMTKSIRVLSIKDLRLGKNDEDTRELSIYQIQLAEEINHEEKRLQCVTDFVNAMAKGSFIGDDESRQNIVRERAKIETNQQQIDDIDVSHLETYREQFAKAEKDFKSADEDFTQANRASAACERQIKDNKIRLDSLKLKMPNVQAAERTALENPLLDTLEMDATKYEIEEGFANYEVRQQEVRRRREYQNKEFDRVVNKATFAFNQFNPDFQLQFMNWEERFALARKEKTRLFDTQLQNYEKEAEEVRLASEETLRTDIAMSLYDRFKEMELEQRERNKILSACPAFTGGERYRFTCTVVKQHEALVRHIKELANSEQNFSLFSSDSDDVDRLFHDLIDQAVEVGSARSVLDYRQFYQYDLDILVNGKVVDKMSNRQGAGSNGEHIAPMYVAAGSALAKAYRLQDRKGQKQGSGIICLDEAFHGMDTNNSVATGEFLQSLGLQLVMAAPDDDRSKVLPVSRMIYDLDREGVDLLVELTEYTPKANALMMSDVPDKNPEIVIDAYEQLGLEVPQVSVEELQEEFEDE</sequence>
<dbReference type="EMBL" id="BAABBN010000007">
    <property type="protein sequence ID" value="GAA3923828.1"/>
    <property type="molecule type" value="Genomic_DNA"/>
</dbReference>
<dbReference type="Pfam" id="PF13555">
    <property type="entry name" value="AAA_29"/>
    <property type="match status" value="1"/>
</dbReference>
<dbReference type="Proteomes" id="UP001501565">
    <property type="component" value="Unassembled WGS sequence"/>
</dbReference>
<comment type="caution">
    <text evidence="2">The sequence shown here is derived from an EMBL/GenBank/DDBJ whole genome shotgun (WGS) entry which is preliminary data.</text>
</comment>
<feature type="coiled-coil region" evidence="1">
    <location>
        <begin position="292"/>
        <end position="319"/>
    </location>
</feature>
<protein>
    <submittedName>
        <fullName evidence="2">SbcC/MukB-like Walker B domain-containing protein</fullName>
    </submittedName>
</protein>
<name>A0ABP7MMD3_9GAMM</name>
<keyword evidence="3" id="KW-1185">Reference proteome</keyword>
<dbReference type="Gene3D" id="3.40.50.300">
    <property type="entry name" value="P-loop containing nucleotide triphosphate hydrolases"/>
    <property type="match status" value="1"/>
</dbReference>
<gene>
    <name evidence="2" type="ORF">GCM10022277_19540</name>
</gene>
<keyword evidence="1" id="KW-0175">Coiled coil</keyword>
<accession>A0ABP7MMD3</accession>
<evidence type="ECO:0000313" key="2">
    <source>
        <dbReference type="EMBL" id="GAA3923828.1"/>
    </source>
</evidence>
<evidence type="ECO:0000313" key="3">
    <source>
        <dbReference type="Proteomes" id="UP001501565"/>
    </source>
</evidence>
<dbReference type="RefSeq" id="WP_344798038.1">
    <property type="nucleotide sequence ID" value="NZ_BAABBN010000007.1"/>
</dbReference>
<reference evidence="3" key="1">
    <citation type="journal article" date="2019" name="Int. J. Syst. Evol. Microbiol.">
        <title>The Global Catalogue of Microorganisms (GCM) 10K type strain sequencing project: providing services to taxonomists for standard genome sequencing and annotation.</title>
        <authorList>
            <consortium name="The Broad Institute Genomics Platform"/>
            <consortium name="The Broad Institute Genome Sequencing Center for Infectious Disease"/>
            <person name="Wu L."/>
            <person name="Ma J."/>
        </authorList>
    </citation>
    <scope>NUCLEOTIDE SEQUENCE [LARGE SCALE GENOMIC DNA]</scope>
    <source>
        <strain evidence="3">JCM 17551</strain>
    </source>
</reference>
<evidence type="ECO:0000256" key="1">
    <source>
        <dbReference type="SAM" id="Coils"/>
    </source>
</evidence>
<organism evidence="2 3">
    <name type="scientific">Litoribacillus peritrichatus</name>
    <dbReference type="NCBI Taxonomy" id="718191"/>
    <lineage>
        <taxon>Bacteria</taxon>
        <taxon>Pseudomonadati</taxon>
        <taxon>Pseudomonadota</taxon>
        <taxon>Gammaproteobacteria</taxon>
        <taxon>Oceanospirillales</taxon>
        <taxon>Oceanospirillaceae</taxon>
        <taxon>Litoribacillus</taxon>
    </lineage>
</organism>
<dbReference type="SUPFAM" id="SSF52540">
    <property type="entry name" value="P-loop containing nucleoside triphosphate hydrolases"/>
    <property type="match status" value="1"/>
</dbReference>
<dbReference type="Pfam" id="PF13558">
    <property type="entry name" value="SbcC_Walker_B"/>
    <property type="match status" value="1"/>
</dbReference>
<dbReference type="PANTHER" id="PTHR32182">
    <property type="entry name" value="DNA REPLICATION AND REPAIR PROTEIN RECF"/>
    <property type="match status" value="1"/>
</dbReference>
<dbReference type="PANTHER" id="PTHR32182:SF0">
    <property type="entry name" value="DNA REPLICATION AND REPAIR PROTEIN RECF"/>
    <property type="match status" value="1"/>
</dbReference>
<proteinExistence type="predicted"/>